<evidence type="ECO:0008006" key="3">
    <source>
        <dbReference type="Google" id="ProtNLM"/>
    </source>
</evidence>
<keyword evidence="2" id="KW-1185">Reference proteome</keyword>
<sequence length="71" mass="8437">MCQSTSESINHLMLHCPITDMLWKIFISLIDIVWTMARKIIEVLLSWEKASTRLTQKDGWRFVPACIWWTI</sequence>
<evidence type="ECO:0000313" key="1">
    <source>
        <dbReference type="EMBL" id="WMV53403.1"/>
    </source>
</evidence>
<evidence type="ECO:0000313" key="2">
    <source>
        <dbReference type="Proteomes" id="UP001234989"/>
    </source>
</evidence>
<accession>A0AAF0ZXJ7</accession>
<gene>
    <name evidence="1" type="ORF">MTR67_046788</name>
</gene>
<organism evidence="1 2">
    <name type="scientific">Solanum verrucosum</name>
    <dbReference type="NCBI Taxonomy" id="315347"/>
    <lineage>
        <taxon>Eukaryota</taxon>
        <taxon>Viridiplantae</taxon>
        <taxon>Streptophyta</taxon>
        <taxon>Embryophyta</taxon>
        <taxon>Tracheophyta</taxon>
        <taxon>Spermatophyta</taxon>
        <taxon>Magnoliopsida</taxon>
        <taxon>eudicotyledons</taxon>
        <taxon>Gunneridae</taxon>
        <taxon>Pentapetalae</taxon>
        <taxon>asterids</taxon>
        <taxon>lamiids</taxon>
        <taxon>Solanales</taxon>
        <taxon>Solanaceae</taxon>
        <taxon>Solanoideae</taxon>
        <taxon>Solaneae</taxon>
        <taxon>Solanum</taxon>
    </lineage>
</organism>
<protein>
    <recommendedName>
        <fullName evidence="3">Reverse transcriptase zinc-binding domain-containing protein</fullName>
    </recommendedName>
</protein>
<dbReference type="Proteomes" id="UP001234989">
    <property type="component" value="Chromosome 11"/>
</dbReference>
<name>A0AAF0ZXJ7_SOLVR</name>
<dbReference type="AlphaFoldDB" id="A0AAF0ZXJ7"/>
<reference evidence="1" key="1">
    <citation type="submission" date="2023-08" db="EMBL/GenBank/DDBJ databases">
        <title>A de novo genome assembly of Solanum verrucosum Schlechtendal, a Mexican diploid species geographically isolated from the other diploid A-genome species in potato relatives.</title>
        <authorList>
            <person name="Hosaka K."/>
        </authorList>
    </citation>
    <scope>NUCLEOTIDE SEQUENCE</scope>
    <source>
        <tissue evidence="1">Young leaves</tissue>
    </source>
</reference>
<dbReference type="EMBL" id="CP133622">
    <property type="protein sequence ID" value="WMV53403.1"/>
    <property type="molecule type" value="Genomic_DNA"/>
</dbReference>
<proteinExistence type="predicted"/>